<dbReference type="Proteomes" id="UP000002595">
    <property type="component" value="Chromosome"/>
</dbReference>
<evidence type="ECO:0000313" key="3">
    <source>
        <dbReference type="Proteomes" id="UP000002595"/>
    </source>
</evidence>
<evidence type="ECO:0000256" key="1">
    <source>
        <dbReference type="SAM" id="MobiDB-lite"/>
    </source>
</evidence>
<sequence>MAQALLEITSSKGKLIVMEDVELGHVFAVIPYEKRANPTLIRELREQTLDPWRYVNGVGFVLDLTAWKQQSSIDIDYVKNKIEKYREILDTVFQFLETASAKEPKKKTTKKKKSKKKSKKKKS</sequence>
<feature type="compositionally biased region" description="Basic residues" evidence="1">
    <location>
        <begin position="104"/>
        <end position="123"/>
    </location>
</feature>
<proteinExistence type="predicted"/>
<dbReference type="KEGG" id="pis:Pisl_0613"/>
<dbReference type="AlphaFoldDB" id="A1RS59"/>
<accession>A1RS59</accession>
<dbReference type="STRING" id="384616.Pisl_0613"/>
<dbReference type="eggNOG" id="arCOG05601">
    <property type="taxonomic scope" value="Archaea"/>
</dbReference>
<dbReference type="EMBL" id="CP000504">
    <property type="protein sequence ID" value="ABL87791.1"/>
    <property type="molecule type" value="Genomic_DNA"/>
</dbReference>
<gene>
    <name evidence="2" type="ordered locus">Pisl_0613</name>
</gene>
<dbReference type="RefSeq" id="WP_011762367.1">
    <property type="nucleotide sequence ID" value="NC_008701.1"/>
</dbReference>
<protein>
    <submittedName>
        <fullName evidence="2">Uncharacterized protein</fullName>
    </submittedName>
</protein>
<dbReference type="OrthoDB" id="27676at2157"/>
<organism evidence="2 3">
    <name type="scientific">Pyrobaculum islandicum (strain DSM 4184 / JCM 9189 / GEO3)</name>
    <dbReference type="NCBI Taxonomy" id="384616"/>
    <lineage>
        <taxon>Archaea</taxon>
        <taxon>Thermoproteota</taxon>
        <taxon>Thermoprotei</taxon>
        <taxon>Thermoproteales</taxon>
        <taxon>Thermoproteaceae</taxon>
        <taxon>Pyrobaculum</taxon>
    </lineage>
</organism>
<name>A1RS59_PYRIL</name>
<feature type="region of interest" description="Disordered" evidence="1">
    <location>
        <begin position="102"/>
        <end position="123"/>
    </location>
</feature>
<evidence type="ECO:0000313" key="2">
    <source>
        <dbReference type="EMBL" id="ABL87791.1"/>
    </source>
</evidence>
<reference evidence="2" key="1">
    <citation type="submission" date="2006-12" db="EMBL/GenBank/DDBJ databases">
        <title>Complete sequence of Pyrobaculum islandicum DSM 4184.</title>
        <authorList>
            <person name="Copeland A."/>
            <person name="Lucas S."/>
            <person name="Lapidus A."/>
            <person name="Barry K."/>
            <person name="Detter J.C."/>
            <person name="Glavina del Rio T."/>
            <person name="Dalin E."/>
            <person name="Tice H."/>
            <person name="Pitluck S."/>
            <person name="Meincke L."/>
            <person name="Brettin T."/>
            <person name="Bruce D."/>
            <person name="Han C."/>
            <person name="Tapia R."/>
            <person name="Gilna P."/>
            <person name="Schmutz J."/>
            <person name="Larimer F."/>
            <person name="Land M."/>
            <person name="Hauser L."/>
            <person name="Kyrpides N."/>
            <person name="Mikhailova N."/>
            <person name="Cozen A.E."/>
            <person name="Fitz-Gibbon S.T."/>
            <person name="House C.H."/>
            <person name="Saltikov C."/>
            <person name="Lowe T."/>
            <person name="Richardson P."/>
        </authorList>
    </citation>
    <scope>NUCLEOTIDE SEQUENCE [LARGE SCALE GENOMIC DNA]</scope>
    <source>
        <strain evidence="2">DSM 4184</strain>
    </source>
</reference>
<dbReference type="HOGENOM" id="CLU_1965645_0_0_2"/>
<dbReference type="GeneID" id="4617096"/>
<keyword evidence="3" id="KW-1185">Reference proteome</keyword>